<dbReference type="RefSeq" id="WP_194700162.1">
    <property type="nucleotide sequence ID" value="NZ_JADKNH010000001.1"/>
</dbReference>
<dbReference type="InterPro" id="IPR045679">
    <property type="entry name" value="DUF6199"/>
</dbReference>
<evidence type="ECO:0000256" key="1">
    <source>
        <dbReference type="SAM" id="Phobius"/>
    </source>
</evidence>
<feature type="domain" description="DUF6199" evidence="2">
    <location>
        <begin position="173"/>
        <end position="228"/>
    </location>
</feature>
<dbReference type="EMBL" id="JADKNH010000001">
    <property type="protein sequence ID" value="MBF4691933.1"/>
    <property type="molecule type" value="Genomic_DNA"/>
</dbReference>
<proteinExistence type="predicted"/>
<feature type="transmembrane region" description="Helical" evidence="1">
    <location>
        <begin position="20"/>
        <end position="38"/>
    </location>
</feature>
<protein>
    <recommendedName>
        <fullName evidence="2">DUF6199 domain-containing protein</fullName>
    </recommendedName>
</protein>
<evidence type="ECO:0000313" key="4">
    <source>
        <dbReference type="Proteomes" id="UP000614200"/>
    </source>
</evidence>
<reference evidence="3 4" key="1">
    <citation type="submission" date="2020-11" db="EMBL/GenBank/DDBJ databases">
        <title>Fusibacter basophilias sp. nov.</title>
        <authorList>
            <person name="Qiu D."/>
        </authorList>
    </citation>
    <scope>NUCLEOTIDE SEQUENCE [LARGE SCALE GENOMIC DNA]</scope>
    <source>
        <strain evidence="3 4">Q10-2</strain>
    </source>
</reference>
<gene>
    <name evidence="3" type="ORF">ISU02_02330</name>
</gene>
<name>A0ABR9ZN89_9FIRM</name>
<comment type="caution">
    <text evidence="3">The sequence shown here is derived from an EMBL/GenBank/DDBJ whole genome shotgun (WGS) entry which is preliminary data.</text>
</comment>
<keyword evidence="1" id="KW-0472">Membrane</keyword>
<keyword evidence="4" id="KW-1185">Reference proteome</keyword>
<evidence type="ECO:0000259" key="2">
    <source>
        <dbReference type="Pfam" id="PF19701"/>
    </source>
</evidence>
<feature type="transmembrane region" description="Helical" evidence="1">
    <location>
        <begin position="209"/>
        <end position="230"/>
    </location>
</feature>
<evidence type="ECO:0000313" key="3">
    <source>
        <dbReference type="EMBL" id="MBF4691933.1"/>
    </source>
</evidence>
<keyword evidence="1" id="KW-0812">Transmembrane</keyword>
<organism evidence="3 4">
    <name type="scientific">Fusibacter ferrireducens</name>
    <dbReference type="NCBI Taxonomy" id="2785058"/>
    <lineage>
        <taxon>Bacteria</taxon>
        <taxon>Bacillati</taxon>
        <taxon>Bacillota</taxon>
        <taxon>Clostridia</taxon>
        <taxon>Eubacteriales</taxon>
        <taxon>Eubacteriales Family XII. Incertae Sedis</taxon>
        <taxon>Fusibacter</taxon>
    </lineage>
</organism>
<keyword evidence="1" id="KW-1133">Transmembrane helix</keyword>
<sequence length="232" mass="26836">MNSEKIKFENLYERFGKFRVFIVFLLLMILIGTISVLIDDTLEKSFVISGAHFKFTGREDNKYYFKGPAPEYIIAVDLDYTTDSTLFRDISVQEGSKVYKRIKDLDTLTNTFYVDNQPLLKEDIINISVKGSHHITFDAIHPERDSYGVQLIKHIDTVIDHILSNVSLHKWFFVVFLMLIGISEMMYSKFFWQIKFSFAVENGEPSESYLLLSKLTGGVFVCAGVIFPFIEF</sequence>
<dbReference type="Pfam" id="PF19701">
    <property type="entry name" value="DUF6199"/>
    <property type="match status" value="1"/>
</dbReference>
<accession>A0ABR9ZN89</accession>
<dbReference type="Proteomes" id="UP000614200">
    <property type="component" value="Unassembled WGS sequence"/>
</dbReference>
<feature type="transmembrane region" description="Helical" evidence="1">
    <location>
        <begin position="171"/>
        <end position="188"/>
    </location>
</feature>